<dbReference type="Gene3D" id="2.40.160.130">
    <property type="entry name" value="Capsule assembly protein Wzi"/>
    <property type="match status" value="1"/>
</dbReference>
<sequence>MKLTHLAASCSLVFAANVFAEPWIGTDDPFLRAAIEQLVSEGAINRPVNSYPLMWQGIAQDLSQINKSALSDDGLFALRRVQHALHVAKSGSYSSVKVSGNSEANSLQSFGERNKHKANIQGTSVLMGDRVTAKVSIGYNKDATSQKELNYDGSYLAVLYGNWSVSLEQVNRWFGPSNDNALLLSNNADPMPGIRFSRLNTDYYGPSFLSFIGPWNFSAFVGQDKYPKNDGKDNLFWAMRFSSTPISGLEIGINQTAQFDSPNADHGFGALSDVILTKNKLDNLGVNEYNQLTSLDIKYSTRLLNQSMAFYGEYAGTNELSFLPEDTMFSIGAEHFFGAKDYLVKSYIEYSDTVSNCSFANEVSHCQYQHQYYEQGYAHLGDNIAASIGANVESITLATSYQTTKGYAGFIKLRQLDFTNANSTDSHISKRLQLEVGYQQGLLNGLLKLKATSWRDKLETTSDTEFAISGSWEYRF</sequence>
<dbReference type="HOGENOM" id="CLU_042404_0_0_6"/>
<feature type="chain" id="PRO_5002028255" description="Capsule assembly Wzi family protein" evidence="1">
    <location>
        <begin position="21"/>
        <end position="476"/>
    </location>
</feature>
<dbReference type="EMBL" id="CP009888">
    <property type="protein sequence ID" value="AIY64838.1"/>
    <property type="molecule type" value="Genomic_DNA"/>
</dbReference>
<evidence type="ECO:0000313" key="3">
    <source>
        <dbReference type="Proteomes" id="UP000030341"/>
    </source>
</evidence>
<name>A0A0A7EE68_9GAMM</name>
<dbReference type="InterPro" id="IPR038636">
    <property type="entry name" value="Wzi_sf"/>
</dbReference>
<organism evidence="2 3">
    <name type="scientific">Pseudoalteromonas piratica</name>
    <dbReference type="NCBI Taxonomy" id="1348114"/>
    <lineage>
        <taxon>Bacteria</taxon>
        <taxon>Pseudomonadati</taxon>
        <taxon>Pseudomonadota</taxon>
        <taxon>Gammaproteobacteria</taxon>
        <taxon>Alteromonadales</taxon>
        <taxon>Pseudoalteromonadaceae</taxon>
        <taxon>Pseudoalteromonas</taxon>
    </lineage>
</organism>
<dbReference type="OrthoDB" id="101884at2"/>
<reference evidence="2 3" key="1">
    <citation type="submission" date="2014-11" db="EMBL/GenBank/DDBJ databases">
        <title>Complete Genome Sequence of Pseudoalteromonas sp. Strain OCN003 Isolated from Kaneohe Bay, Oahu, Hawaii.</title>
        <authorList>
            <person name="Beurmann S."/>
            <person name="Videau P."/>
            <person name="Ushijima B."/>
            <person name="Smith A.M."/>
            <person name="Aeby G.S."/>
            <person name="Callahan S.M."/>
            <person name="Belcaid M."/>
        </authorList>
    </citation>
    <scope>NUCLEOTIDE SEQUENCE [LARGE SCALE GENOMIC DNA]</scope>
    <source>
        <strain evidence="2 3">OCN003</strain>
    </source>
</reference>
<feature type="signal peptide" evidence="1">
    <location>
        <begin position="1"/>
        <end position="20"/>
    </location>
</feature>
<dbReference type="Pfam" id="PF14052">
    <property type="entry name" value="Caps_assemb_Wzi"/>
    <property type="match status" value="1"/>
</dbReference>
<gene>
    <name evidence="2" type="ORF">OM33_06505</name>
</gene>
<dbReference type="RefSeq" id="WP_038640175.1">
    <property type="nucleotide sequence ID" value="NZ_CP009888.1"/>
</dbReference>
<keyword evidence="3" id="KW-1185">Reference proteome</keyword>
<dbReference type="KEGG" id="pseo:OM33_06505"/>
<dbReference type="InterPro" id="IPR026950">
    <property type="entry name" value="Caps_assemb_Wzi"/>
</dbReference>
<evidence type="ECO:0000313" key="2">
    <source>
        <dbReference type="EMBL" id="AIY64838.1"/>
    </source>
</evidence>
<evidence type="ECO:0008006" key="4">
    <source>
        <dbReference type="Google" id="ProtNLM"/>
    </source>
</evidence>
<dbReference type="AlphaFoldDB" id="A0A0A7EE68"/>
<dbReference type="Proteomes" id="UP000030341">
    <property type="component" value="Chromosome 1"/>
</dbReference>
<protein>
    <recommendedName>
        <fullName evidence="4">Capsule assembly Wzi family protein</fullName>
    </recommendedName>
</protein>
<dbReference type="STRING" id="1348114.OM33_06505"/>
<accession>A0A0A7EE68</accession>
<evidence type="ECO:0000256" key="1">
    <source>
        <dbReference type="SAM" id="SignalP"/>
    </source>
</evidence>
<keyword evidence="1" id="KW-0732">Signal</keyword>
<proteinExistence type="predicted"/>
<dbReference type="eggNOG" id="COG1629">
    <property type="taxonomic scope" value="Bacteria"/>
</dbReference>